<dbReference type="EMBL" id="JAJEQM010000010">
    <property type="protein sequence ID" value="MCC2210757.1"/>
    <property type="molecule type" value="Genomic_DNA"/>
</dbReference>
<comment type="caution">
    <text evidence="1">The sequence shown here is derived from an EMBL/GenBank/DDBJ whole genome shotgun (WGS) entry which is preliminary data.</text>
</comment>
<reference evidence="1 2" key="1">
    <citation type="submission" date="2021-10" db="EMBL/GenBank/DDBJ databases">
        <title>Anaerobic single-cell dispensing facilitates the cultivation of human gut bacteria.</title>
        <authorList>
            <person name="Afrizal A."/>
        </authorList>
    </citation>
    <scope>NUCLEOTIDE SEQUENCE [LARGE SCALE GENOMIC DNA]</scope>
    <source>
        <strain evidence="1 2">CLA-AA-H232</strain>
    </source>
</reference>
<dbReference type="AlphaFoldDB" id="A0AAE3J9M9"/>
<gene>
    <name evidence="1" type="ORF">LKE05_08140</name>
</gene>
<protein>
    <submittedName>
        <fullName evidence="1">Uncharacterized protein</fullName>
    </submittedName>
</protein>
<proteinExistence type="predicted"/>
<evidence type="ECO:0000313" key="2">
    <source>
        <dbReference type="Proteomes" id="UP001198242"/>
    </source>
</evidence>
<evidence type="ECO:0000313" key="1">
    <source>
        <dbReference type="EMBL" id="MCC2210757.1"/>
    </source>
</evidence>
<organism evidence="1 2">
    <name type="scientific">Hominilimicola fabiformis</name>
    <dbReference type="NCBI Taxonomy" id="2885356"/>
    <lineage>
        <taxon>Bacteria</taxon>
        <taxon>Bacillati</taxon>
        <taxon>Bacillota</taxon>
        <taxon>Clostridia</taxon>
        <taxon>Eubacteriales</taxon>
        <taxon>Oscillospiraceae</taxon>
        <taxon>Hominilimicola</taxon>
    </lineage>
</organism>
<dbReference type="Proteomes" id="UP001198242">
    <property type="component" value="Unassembled WGS sequence"/>
</dbReference>
<sequence>MGLNAKNLKVSITPEMIPTMHEDKNEFYSGARIKLNEIDLTNIVSEYEIRKELGELAYLVLKIPLFNEPTINT</sequence>
<keyword evidence="2" id="KW-1185">Reference proteome</keyword>
<name>A0AAE3J9M9_9FIRM</name>
<dbReference type="RefSeq" id="WP_118445929.1">
    <property type="nucleotide sequence ID" value="NZ_JAJEQM010000010.1"/>
</dbReference>
<accession>A0AAE3J9M9</accession>